<keyword evidence="2" id="KW-1133">Transmembrane helix</keyword>
<keyword evidence="2" id="KW-0472">Membrane</keyword>
<dbReference type="AlphaFoldDB" id="A0A3B4WCX6"/>
<proteinExistence type="predicted"/>
<feature type="region of interest" description="Disordered" evidence="1">
    <location>
        <begin position="19"/>
        <end position="71"/>
    </location>
</feature>
<dbReference type="Ensembl" id="ENSSLDT00000002238.1">
    <property type="protein sequence ID" value="ENSSLDP00000002141.1"/>
    <property type="gene ID" value="ENSSLDG00000001641.1"/>
</dbReference>
<name>A0A3B4WCX6_SERLL</name>
<feature type="domain" description="PiggyBac transposable element-derived protein" evidence="3">
    <location>
        <begin position="98"/>
        <end position="457"/>
    </location>
</feature>
<keyword evidence="5" id="KW-1185">Reference proteome</keyword>
<evidence type="ECO:0000313" key="4">
    <source>
        <dbReference type="Ensembl" id="ENSSLDP00000002141.1"/>
    </source>
</evidence>
<sequence>MNREKRWDWDKHSQFILDMIQNGDENEDDPVEDPDYTPLNQESKGEVSQPREVPQPSTSTKKHLTGQENKFSWRKKPFEAPDCTFKGESVTPPDELPTPLQYFRRFITEEMIESLMEQTNLYSVQTTDTLKNVNTTVKELEILIGMYLRMGLCQLPGNRTYWENNTRCAMVADNMSRNRFQTLLASLHFADNTDSSNRQEGDKCWKIRPWLDMFRKQCLEITPEEYNSIDEQMVSFRGTRSPIRQYVKSKPHPWGFKIWARCTSTGILCDFQVYEGGTGKRTTFGMGGDVVLKLCETLPPGQNYKVFADNLFSSAPLVLELLQRQIFYTGTLRSNRLSGCQLEDDKSLAKRGRGSFDARVEKEGSMAIVKWHDNRSVTLISSHTAVEPQDKAHRWSKQEKAFLDVNRPHIVKEYNTFMGGVDLIDGCIARYKYNMRSRRWYIYLFWHSIMLALVNAWLTYRRDCNKTPSPPAPPKRVRVGVPDDVRLDQVAHWPVKCAKRGRCKICKTNATTTVCEKCDVAAAVVKKRAALQHQQTAEDKTQ</sequence>
<evidence type="ECO:0000256" key="2">
    <source>
        <dbReference type="SAM" id="Phobius"/>
    </source>
</evidence>
<reference evidence="4" key="2">
    <citation type="submission" date="2025-09" db="UniProtKB">
        <authorList>
            <consortium name="Ensembl"/>
        </authorList>
    </citation>
    <scope>IDENTIFICATION</scope>
</reference>
<dbReference type="PANTHER" id="PTHR47272">
    <property type="entry name" value="DDE_TNP_1_7 DOMAIN-CONTAINING PROTEIN"/>
    <property type="match status" value="1"/>
</dbReference>
<evidence type="ECO:0000259" key="3">
    <source>
        <dbReference type="Pfam" id="PF13843"/>
    </source>
</evidence>
<feature type="compositionally biased region" description="Acidic residues" evidence="1">
    <location>
        <begin position="24"/>
        <end position="35"/>
    </location>
</feature>
<dbReference type="InterPro" id="IPR029526">
    <property type="entry name" value="PGBD"/>
</dbReference>
<dbReference type="PANTHER" id="PTHR47272:SF1">
    <property type="entry name" value="PIGGYBAC TRANSPOSABLE ELEMENT-DERIVED PROTEIN 3-LIKE"/>
    <property type="match status" value="1"/>
</dbReference>
<reference evidence="4" key="1">
    <citation type="submission" date="2025-08" db="UniProtKB">
        <authorList>
            <consortium name="Ensembl"/>
        </authorList>
    </citation>
    <scope>IDENTIFICATION</scope>
</reference>
<feature type="transmembrane region" description="Helical" evidence="2">
    <location>
        <begin position="440"/>
        <end position="460"/>
    </location>
</feature>
<organism evidence="4 5">
    <name type="scientific">Seriola lalandi dorsalis</name>
    <dbReference type="NCBI Taxonomy" id="1841481"/>
    <lineage>
        <taxon>Eukaryota</taxon>
        <taxon>Metazoa</taxon>
        <taxon>Chordata</taxon>
        <taxon>Craniata</taxon>
        <taxon>Vertebrata</taxon>
        <taxon>Euteleostomi</taxon>
        <taxon>Actinopterygii</taxon>
        <taxon>Neopterygii</taxon>
        <taxon>Teleostei</taxon>
        <taxon>Neoteleostei</taxon>
        <taxon>Acanthomorphata</taxon>
        <taxon>Carangaria</taxon>
        <taxon>Carangiformes</taxon>
        <taxon>Carangidae</taxon>
        <taxon>Seriola</taxon>
    </lineage>
</organism>
<dbReference type="Pfam" id="PF13843">
    <property type="entry name" value="DDE_Tnp_1_7"/>
    <property type="match status" value="1"/>
</dbReference>
<keyword evidence="2" id="KW-0812">Transmembrane</keyword>
<dbReference type="Proteomes" id="UP000261360">
    <property type="component" value="Unplaced"/>
</dbReference>
<accession>A0A3B4WCX6</accession>
<protein>
    <submittedName>
        <fullName evidence="4">PiggyBac transposable element-derived protein 3-like</fullName>
    </submittedName>
</protein>
<evidence type="ECO:0000256" key="1">
    <source>
        <dbReference type="SAM" id="MobiDB-lite"/>
    </source>
</evidence>
<evidence type="ECO:0000313" key="5">
    <source>
        <dbReference type="Proteomes" id="UP000261360"/>
    </source>
</evidence>
<dbReference type="GeneTree" id="ENSGT00940000166554"/>